<reference evidence="1" key="1">
    <citation type="submission" date="2019-12" db="EMBL/GenBank/DDBJ databases">
        <title>An insight into the sialome of adult female Ixodes ricinus ticks feeding for 6 days.</title>
        <authorList>
            <person name="Perner J."/>
            <person name="Ribeiro J.M.C."/>
        </authorList>
    </citation>
    <scope>NUCLEOTIDE SEQUENCE</scope>
    <source>
        <strain evidence="1">Semi-engorged</strain>
        <tissue evidence="1">Salivary glands</tissue>
    </source>
</reference>
<proteinExistence type="predicted"/>
<sequence>MDRVGRAVLAALVTLAAHRFPGERLECSLLLRPEILVVETLGTRFLCLQTLLNDVRIVGADDGLLAGIAGPGPHRVVRTRAPSNAVLVARHALPGLVVLCIRALPDAVGAVPNMAALGAVVGTRAIAFSQALLVAVFADVVPIVVNSFGGVALLDARVLQPVGLAREALIWRRTPTTARRTLRMADQVLGLTVRPVGVPLEQDVVGARLHHLVPVHTVGEAEVLVLQDGHASRADLVQAPQVERLQGTLDYVERGKVLGQRPSTNDLEVPKIGQRGEVWMRRLDVHVACDFLQRAEHLQLAGVHFFVAWSKRKVCVDLLESVERRVQNGEGSLDDGASTE</sequence>
<dbReference type="AlphaFoldDB" id="A0A6B0V9Y9"/>
<accession>A0A6B0V9Y9</accession>
<protein>
    <submittedName>
        <fullName evidence="1">Uncharacterized protein</fullName>
    </submittedName>
</protein>
<name>A0A6B0V9Y9_IXORI</name>
<evidence type="ECO:0000313" key="1">
    <source>
        <dbReference type="EMBL" id="MXU98516.1"/>
    </source>
</evidence>
<organism evidence="1">
    <name type="scientific">Ixodes ricinus</name>
    <name type="common">Common tick</name>
    <name type="synonym">Acarus ricinus</name>
    <dbReference type="NCBI Taxonomy" id="34613"/>
    <lineage>
        <taxon>Eukaryota</taxon>
        <taxon>Metazoa</taxon>
        <taxon>Ecdysozoa</taxon>
        <taxon>Arthropoda</taxon>
        <taxon>Chelicerata</taxon>
        <taxon>Arachnida</taxon>
        <taxon>Acari</taxon>
        <taxon>Parasitiformes</taxon>
        <taxon>Ixodida</taxon>
        <taxon>Ixodoidea</taxon>
        <taxon>Ixodidae</taxon>
        <taxon>Ixodinae</taxon>
        <taxon>Ixodes</taxon>
    </lineage>
</organism>
<dbReference type="EMBL" id="GIFC01016433">
    <property type="protein sequence ID" value="MXU98516.1"/>
    <property type="molecule type" value="Transcribed_RNA"/>
</dbReference>